<comment type="caution">
    <text evidence="2">The sequence shown here is derived from an EMBL/GenBank/DDBJ whole genome shotgun (WGS) entry which is preliminary data.</text>
</comment>
<reference evidence="2" key="1">
    <citation type="submission" date="2022-07" db="EMBL/GenBank/DDBJ databases">
        <title>Chromosome-level genome of Muraenolepis orangiensis.</title>
        <authorList>
            <person name="Kim J."/>
        </authorList>
    </citation>
    <scope>NUCLEOTIDE SEQUENCE</scope>
    <source>
        <strain evidence="2">KU_S4_2022</strain>
        <tissue evidence="2">Muscle</tissue>
    </source>
</reference>
<dbReference type="Proteomes" id="UP001148018">
    <property type="component" value="Unassembled WGS sequence"/>
</dbReference>
<dbReference type="EMBL" id="JANIIK010000047">
    <property type="protein sequence ID" value="KAJ3601204.1"/>
    <property type="molecule type" value="Genomic_DNA"/>
</dbReference>
<feature type="non-terminal residue" evidence="2">
    <location>
        <position position="101"/>
    </location>
</feature>
<proteinExistence type="predicted"/>
<gene>
    <name evidence="2" type="ORF">NHX12_032177</name>
</gene>
<sequence length="101" mass="11017">MACMFSIVALTNKKKKEQSDYRHTATNTHWKASETSADPSASNYESGVVDPPLASGNTDPGGWTTRARLTLTPIQEVGPPGHDSHPDPHPQLIQLVNRPEE</sequence>
<protein>
    <submittedName>
        <fullName evidence="2">Uncharacterized protein</fullName>
    </submittedName>
</protein>
<feature type="compositionally biased region" description="Polar residues" evidence="1">
    <location>
        <begin position="24"/>
        <end position="45"/>
    </location>
</feature>
<feature type="region of interest" description="Disordered" evidence="1">
    <location>
        <begin position="14"/>
        <end position="101"/>
    </location>
</feature>
<evidence type="ECO:0000313" key="3">
    <source>
        <dbReference type="Proteomes" id="UP001148018"/>
    </source>
</evidence>
<evidence type="ECO:0000313" key="2">
    <source>
        <dbReference type="EMBL" id="KAJ3601204.1"/>
    </source>
</evidence>
<keyword evidence="3" id="KW-1185">Reference proteome</keyword>
<organism evidence="2 3">
    <name type="scientific">Muraenolepis orangiensis</name>
    <name type="common">Patagonian moray cod</name>
    <dbReference type="NCBI Taxonomy" id="630683"/>
    <lineage>
        <taxon>Eukaryota</taxon>
        <taxon>Metazoa</taxon>
        <taxon>Chordata</taxon>
        <taxon>Craniata</taxon>
        <taxon>Vertebrata</taxon>
        <taxon>Euteleostomi</taxon>
        <taxon>Actinopterygii</taxon>
        <taxon>Neopterygii</taxon>
        <taxon>Teleostei</taxon>
        <taxon>Neoteleostei</taxon>
        <taxon>Acanthomorphata</taxon>
        <taxon>Zeiogadaria</taxon>
        <taxon>Gadariae</taxon>
        <taxon>Gadiformes</taxon>
        <taxon>Muraenolepidoidei</taxon>
        <taxon>Muraenolepididae</taxon>
        <taxon>Muraenolepis</taxon>
    </lineage>
</organism>
<dbReference type="AlphaFoldDB" id="A0A9Q0E579"/>
<evidence type="ECO:0000256" key="1">
    <source>
        <dbReference type="SAM" id="MobiDB-lite"/>
    </source>
</evidence>
<name>A0A9Q0E579_9TELE</name>
<accession>A0A9Q0E579</accession>